<dbReference type="AlphaFoldDB" id="A0AAV7L1Z9"/>
<gene>
    <name evidence="2" type="ORF">NDU88_005049</name>
</gene>
<organism evidence="2 3">
    <name type="scientific">Pleurodeles waltl</name>
    <name type="common">Iberian ribbed newt</name>
    <dbReference type="NCBI Taxonomy" id="8319"/>
    <lineage>
        <taxon>Eukaryota</taxon>
        <taxon>Metazoa</taxon>
        <taxon>Chordata</taxon>
        <taxon>Craniata</taxon>
        <taxon>Vertebrata</taxon>
        <taxon>Euteleostomi</taxon>
        <taxon>Amphibia</taxon>
        <taxon>Batrachia</taxon>
        <taxon>Caudata</taxon>
        <taxon>Salamandroidea</taxon>
        <taxon>Salamandridae</taxon>
        <taxon>Pleurodelinae</taxon>
        <taxon>Pleurodeles</taxon>
    </lineage>
</organism>
<evidence type="ECO:0000256" key="1">
    <source>
        <dbReference type="SAM" id="MobiDB-lite"/>
    </source>
</evidence>
<dbReference type="EMBL" id="JANPWB010000016">
    <property type="protein sequence ID" value="KAJ1084909.1"/>
    <property type="molecule type" value="Genomic_DNA"/>
</dbReference>
<proteinExistence type="predicted"/>
<protein>
    <submittedName>
        <fullName evidence="2">Uncharacterized protein</fullName>
    </submittedName>
</protein>
<sequence length="182" mass="18758">MGGAPPIISSVPRPGQVPHSGAGPSTIQGRARLSGFTVSLPHGAEPPQGPQAPPRHLRRSRETRARSPTAPGPSALLLQRPSASHEAVASGKGRGRLPPPPSIKPGSLLRALQVCSGGPAASRAGPQYSAHTQASAGPDWLALRRFIPSAPPERWNQTCAITGTLATPQNDIPDDLSLTSSL</sequence>
<accession>A0AAV7L1Z9</accession>
<comment type="caution">
    <text evidence="2">The sequence shown here is derived from an EMBL/GenBank/DDBJ whole genome shotgun (WGS) entry which is preliminary data.</text>
</comment>
<dbReference type="Proteomes" id="UP001066276">
    <property type="component" value="Chromosome 12"/>
</dbReference>
<evidence type="ECO:0000313" key="3">
    <source>
        <dbReference type="Proteomes" id="UP001066276"/>
    </source>
</evidence>
<evidence type="ECO:0000313" key="2">
    <source>
        <dbReference type="EMBL" id="KAJ1084909.1"/>
    </source>
</evidence>
<reference evidence="2" key="1">
    <citation type="journal article" date="2022" name="bioRxiv">
        <title>Sequencing and chromosome-scale assembly of the giantPleurodeles waltlgenome.</title>
        <authorList>
            <person name="Brown T."/>
            <person name="Elewa A."/>
            <person name="Iarovenko S."/>
            <person name="Subramanian E."/>
            <person name="Araus A.J."/>
            <person name="Petzold A."/>
            <person name="Susuki M."/>
            <person name="Suzuki K.-i.T."/>
            <person name="Hayashi T."/>
            <person name="Toyoda A."/>
            <person name="Oliveira C."/>
            <person name="Osipova E."/>
            <person name="Leigh N.D."/>
            <person name="Simon A."/>
            <person name="Yun M.H."/>
        </authorList>
    </citation>
    <scope>NUCLEOTIDE SEQUENCE</scope>
    <source>
        <strain evidence="2">20211129_DDA</strain>
        <tissue evidence="2">Liver</tissue>
    </source>
</reference>
<name>A0AAV7L1Z9_PLEWA</name>
<keyword evidence="3" id="KW-1185">Reference proteome</keyword>
<feature type="region of interest" description="Disordered" evidence="1">
    <location>
        <begin position="1"/>
        <end position="106"/>
    </location>
</feature>